<accession>A0A072PIX4</accession>
<dbReference type="SUPFAM" id="SSF51182">
    <property type="entry name" value="RmlC-like cupins"/>
    <property type="match status" value="1"/>
</dbReference>
<organism evidence="4 5">
    <name type="scientific">Exophiala aquamarina CBS 119918</name>
    <dbReference type="NCBI Taxonomy" id="1182545"/>
    <lineage>
        <taxon>Eukaryota</taxon>
        <taxon>Fungi</taxon>
        <taxon>Dikarya</taxon>
        <taxon>Ascomycota</taxon>
        <taxon>Pezizomycotina</taxon>
        <taxon>Eurotiomycetes</taxon>
        <taxon>Chaetothyriomycetidae</taxon>
        <taxon>Chaetothyriales</taxon>
        <taxon>Herpotrichiellaceae</taxon>
        <taxon>Exophiala</taxon>
    </lineage>
</organism>
<gene>
    <name evidence="4" type="ORF">A1O9_08235</name>
</gene>
<dbReference type="HOGENOM" id="CLU_060572_1_0_1"/>
<sequence>MATETVTTTEATPASAKFDQESVKATEFYQSLREKNAGPLWTVLDKLVPPTPNPTAEVNIWRYSEMRPSLMEAGRLVTAEEAERRVLMLVNPAMQAPCTTDSIYAGLQLILPNETAPAHRHVAFALRFIIEGSGGFTAVEGEKMMMERGDVILTPSWMWHDHGNEGDGPVIWLDGLDLPLFKFLPLNFADQYPDKRYPSTLSTTSKSRFPWAPVEKYLKNVEGPYVVYDYASEDGKPLSPTLGAQAERIAAGTTSPTVQETGSFVYHVVEGDGYTTILTPGEKSARKITWMGKDTFAVPAWSQISHTATSSSDVYLFAINDRPMITSLGLRRET</sequence>
<evidence type="ECO:0000256" key="1">
    <source>
        <dbReference type="ARBA" id="ARBA00022964"/>
    </source>
</evidence>
<evidence type="ECO:0000259" key="3">
    <source>
        <dbReference type="Pfam" id="PF07883"/>
    </source>
</evidence>
<dbReference type="InterPro" id="IPR011051">
    <property type="entry name" value="RmlC_Cupin_sf"/>
</dbReference>
<protein>
    <submittedName>
        <fullName evidence="4">Gentisate 1,2-dioxygenase</fullName>
    </submittedName>
</protein>
<dbReference type="PANTHER" id="PTHR41517">
    <property type="entry name" value="1,2-DIOXYGENASE PROTEIN-RELATED"/>
    <property type="match status" value="1"/>
</dbReference>
<dbReference type="CDD" id="cd06992">
    <property type="entry name" value="cupin_GDO-like_C"/>
    <property type="match status" value="1"/>
</dbReference>
<dbReference type="InterPro" id="IPR014710">
    <property type="entry name" value="RmlC-like_jellyroll"/>
</dbReference>
<dbReference type="Proteomes" id="UP000027920">
    <property type="component" value="Unassembled WGS sequence"/>
</dbReference>
<evidence type="ECO:0000313" key="5">
    <source>
        <dbReference type="Proteomes" id="UP000027920"/>
    </source>
</evidence>
<dbReference type="RefSeq" id="XP_013258075.1">
    <property type="nucleotide sequence ID" value="XM_013402621.1"/>
</dbReference>
<comment type="caution">
    <text evidence="4">The sequence shown here is derived from an EMBL/GenBank/DDBJ whole genome shotgun (WGS) entry which is preliminary data.</text>
</comment>
<keyword evidence="2" id="KW-0560">Oxidoreductase</keyword>
<dbReference type="InterPro" id="IPR047183">
    <property type="entry name" value="GDO-like"/>
</dbReference>
<reference evidence="4 5" key="1">
    <citation type="submission" date="2013-03" db="EMBL/GenBank/DDBJ databases">
        <title>The Genome Sequence of Exophiala aquamarina CBS 119918.</title>
        <authorList>
            <consortium name="The Broad Institute Genomics Platform"/>
            <person name="Cuomo C."/>
            <person name="de Hoog S."/>
            <person name="Gorbushina A."/>
            <person name="Walker B."/>
            <person name="Young S.K."/>
            <person name="Zeng Q."/>
            <person name="Gargeya S."/>
            <person name="Fitzgerald M."/>
            <person name="Haas B."/>
            <person name="Abouelleil A."/>
            <person name="Allen A.W."/>
            <person name="Alvarado L."/>
            <person name="Arachchi H.M."/>
            <person name="Berlin A.M."/>
            <person name="Chapman S.B."/>
            <person name="Gainer-Dewar J."/>
            <person name="Goldberg J."/>
            <person name="Griggs A."/>
            <person name="Gujja S."/>
            <person name="Hansen M."/>
            <person name="Howarth C."/>
            <person name="Imamovic A."/>
            <person name="Ireland A."/>
            <person name="Larimer J."/>
            <person name="McCowan C."/>
            <person name="Murphy C."/>
            <person name="Pearson M."/>
            <person name="Poon T.W."/>
            <person name="Priest M."/>
            <person name="Roberts A."/>
            <person name="Saif S."/>
            <person name="Shea T."/>
            <person name="Sisk P."/>
            <person name="Sykes S."/>
            <person name="Wortman J."/>
            <person name="Nusbaum C."/>
            <person name="Birren B."/>
        </authorList>
    </citation>
    <scope>NUCLEOTIDE SEQUENCE [LARGE SCALE GENOMIC DNA]</scope>
    <source>
        <strain evidence="4 5">CBS 119918</strain>
    </source>
</reference>
<dbReference type="CDD" id="cd02216">
    <property type="entry name" value="cupin_GDO-like_N"/>
    <property type="match status" value="1"/>
</dbReference>
<dbReference type="Pfam" id="PF07883">
    <property type="entry name" value="Cupin_2"/>
    <property type="match status" value="1"/>
</dbReference>
<dbReference type="InterPro" id="IPR013096">
    <property type="entry name" value="Cupin_2"/>
</dbReference>
<feature type="domain" description="Cupin type-2" evidence="3">
    <location>
        <begin position="107"/>
        <end position="174"/>
    </location>
</feature>
<dbReference type="GO" id="GO:0051213">
    <property type="term" value="F:dioxygenase activity"/>
    <property type="evidence" value="ECO:0007669"/>
    <property type="project" value="UniProtKB-KW"/>
</dbReference>
<dbReference type="Gene3D" id="2.60.120.10">
    <property type="entry name" value="Jelly Rolls"/>
    <property type="match status" value="1"/>
</dbReference>
<evidence type="ECO:0000256" key="2">
    <source>
        <dbReference type="ARBA" id="ARBA00023002"/>
    </source>
</evidence>
<proteinExistence type="predicted"/>
<keyword evidence="1 4" id="KW-0223">Dioxygenase</keyword>
<evidence type="ECO:0000313" key="4">
    <source>
        <dbReference type="EMBL" id="KEF55485.1"/>
    </source>
</evidence>
<dbReference type="AlphaFoldDB" id="A0A072PIX4"/>
<dbReference type="VEuPathDB" id="FungiDB:A1O9_08235"/>
<dbReference type="OrthoDB" id="2205143at2759"/>
<dbReference type="EMBL" id="AMGV01000007">
    <property type="protein sequence ID" value="KEF55485.1"/>
    <property type="molecule type" value="Genomic_DNA"/>
</dbReference>
<dbReference type="GeneID" id="25283148"/>
<name>A0A072PIX4_9EURO</name>
<dbReference type="STRING" id="1182545.A0A072PIX4"/>
<dbReference type="PANTHER" id="PTHR41517:SF1">
    <property type="entry name" value="CUPIN"/>
    <property type="match status" value="1"/>
</dbReference>
<keyword evidence="5" id="KW-1185">Reference proteome</keyword>